<keyword evidence="2" id="KW-0472">Membrane</keyword>
<evidence type="ECO:0000256" key="2">
    <source>
        <dbReference type="SAM" id="Phobius"/>
    </source>
</evidence>
<dbReference type="PROSITE" id="PS51485">
    <property type="entry name" value="PHYTOCYANIN"/>
    <property type="match status" value="1"/>
</dbReference>
<dbReference type="Proteomes" id="UP000824120">
    <property type="component" value="Chromosome 1"/>
</dbReference>
<dbReference type="InterPro" id="IPR008972">
    <property type="entry name" value="Cupredoxin"/>
</dbReference>
<dbReference type="InterPro" id="IPR033138">
    <property type="entry name" value="Cu_oxidase_CS"/>
</dbReference>
<feature type="chain" id="PRO_5039901858" description="Phytocyanin domain-containing protein" evidence="3">
    <location>
        <begin position="18"/>
        <end position="192"/>
    </location>
</feature>
<dbReference type="OrthoDB" id="1933492at2759"/>
<dbReference type="GO" id="GO:0005886">
    <property type="term" value="C:plasma membrane"/>
    <property type="evidence" value="ECO:0007669"/>
    <property type="project" value="TreeGrafter"/>
</dbReference>
<dbReference type="PANTHER" id="PTHR33021">
    <property type="entry name" value="BLUE COPPER PROTEIN"/>
    <property type="match status" value="1"/>
</dbReference>
<dbReference type="AlphaFoldDB" id="A0A9J6AZY5"/>
<feature type="signal peptide" evidence="3">
    <location>
        <begin position="1"/>
        <end position="17"/>
    </location>
</feature>
<accession>A0A9J6AZY5</accession>
<gene>
    <name evidence="5" type="ORF">H5410_001536</name>
</gene>
<dbReference type="InterPro" id="IPR039391">
    <property type="entry name" value="Phytocyanin-like"/>
</dbReference>
<feature type="transmembrane region" description="Helical" evidence="2">
    <location>
        <begin position="58"/>
        <end position="77"/>
    </location>
</feature>
<dbReference type="Gene3D" id="2.60.40.420">
    <property type="entry name" value="Cupredoxins - blue copper proteins"/>
    <property type="match status" value="1"/>
</dbReference>
<comment type="caution">
    <text evidence="5">The sequence shown here is derived from an EMBL/GenBank/DDBJ whole genome shotgun (WGS) entry which is preliminary data.</text>
</comment>
<dbReference type="GO" id="GO:0009055">
    <property type="term" value="F:electron transfer activity"/>
    <property type="evidence" value="ECO:0007669"/>
    <property type="project" value="InterPro"/>
</dbReference>
<keyword evidence="6" id="KW-1185">Reference proteome</keyword>
<evidence type="ECO:0000256" key="1">
    <source>
        <dbReference type="ARBA" id="ARBA00022723"/>
    </source>
</evidence>
<evidence type="ECO:0000256" key="3">
    <source>
        <dbReference type="SAM" id="SignalP"/>
    </source>
</evidence>
<dbReference type="InterPro" id="IPR003245">
    <property type="entry name" value="Phytocyanin_dom"/>
</dbReference>
<feature type="domain" description="Phytocyanin" evidence="4">
    <location>
        <begin position="18"/>
        <end position="152"/>
    </location>
</feature>
<evidence type="ECO:0000259" key="4">
    <source>
        <dbReference type="PROSITE" id="PS51485"/>
    </source>
</evidence>
<keyword evidence="2" id="KW-1133">Transmembrane helix</keyword>
<dbReference type="Pfam" id="PF02298">
    <property type="entry name" value="Cu_bind_like"/>
    <property type="match status" value="1"/>
</dbReference>
<dbReference type="EMBL" id="JACXVP010000001">
    <property type="protein sequence ID" value="KAG5629819.1"/>
    <property type="molecule type" value="Genomic_DNA"/>
</dbReference>
<name>A0A9J6AZY5_SOLCO</name>
<dbReference type="CDD" id="cd04216">
    <property type="entry name" value="Phytocyanin"/>
    <property type="match status" value="1"/>
</dbReference>
<proteinExistence type="predicted"/>
<protein>
    <recommendedName>
        <fullName evidence="4">Phytocyanin domain-containing protein</fullName>
    </recommendedName>
</protein>
<sequence length="192" mass="20973">MLVVLVVMMAAWGSAMATVYQVGDLAGWTFNYNYNELAFFKQFQAGDTLAMTFFGKTMLVVLMVVMAASGSAMATVYQVGDLAGFNYDPQLHNVMQVDINDYNSCTASNPLATFNSGSDSITLDTPDGDYFFICGIPGHCASGLKLHIKVIPTTTTPPPPPTTMNNRYPDHFLQIKLRNLTLLQALLLIHST</sequence>
<evidence type="ECO:0000313" key="6">
    <source>
        <dbReference type="Proteomes" id="UP000824120"/>
    </source>
</evidence>
<dbReference type="SUPFAM" id="SSF49503">
    <property type="entry name" value="Cupredoxins"/>
    <property type="match status" value="2"/>
</dbReference>
<feature type="non-terminal residue" evidence="5">
    <location>
        <position position="1"/>
    </location>
</feature>
<keyword evidence="1" id="KW-0479">Metal-binding</keyword>
<organism evidence="5 6">
    <name type="scientific">Solanum commersonii</name>
    <name type="common">Commerson's wild potato</name>
    <name type="synonym">Commerson's nightshade</name>
    <dbReference type="NCBI Taxonomy" id="4109"/>
    <lineage>
        <taxon>Eukaryota</taxon>
        <taxon>Viridiplantae</taxon>
        <taxon>Streptophyta</taxon>
        <taxon>Embryophyta</taxon>
        <taxon>Tracheophyta</taxon>
        <taxon>Spermatophyta</taxon>
        <taxon>Magnoliopsida</taxon>
        <taxon>eudicotyledons</taxon>
        <taxon>Gunneridae</taxon>
        <taxon>Pentapetalae</taxon>
        <taxon>asterids</taxon>
        <taxon>lamiids</taxon>
        <taxon>Solanales</taxon>
        <taxon>Solanaceae</taxon>
        <taxon>Solanoideae</taxon>
        <taxon>Solaneae</taxon>
        <taxon>Solanum</taxon>
    </lineage>
</organism>
<evidence type="ECO:0000313" key="5">
    <source>
        <dbReference type="EMBL" id="KAG5629819.1"/>
    </source>
</evidence>
<dbReference type="PROSITE" id="PS00079">
    <property type="entry name" value="MULTICOPPER_OXIDASE1"/>
    <property type="match status" value="1"/>
</dbReference>
<reference evidence="5 6" key="1">
    <citation type="submission" date="2020-09" db="EMBL/GenBank/DDBJ databases">
        <title>De no assembly of potato wild relative species, Solanum commersonii.</title>
        <authorList>
            <person name="Cho K."/>
        </authorList>
    </citation>
    <scope>NUCLEOTIDE SEQUENCE [LARGE SCALE GENOMIC DNA]</scope>
    <source>
        <strain evidence="5">LZ3.2</strain>
        <tissue evidence="5">Leaf</tissue>
    </source>
</reference>
<dbReference type="GO" id="GO:0046872">
    <property type="term" value="F:metal ion binding"/>
    <property type="evidence" value="ECO:0007669"/>
    <property type="project" value="UniProtKB-KW"/>
</dbReference>
<dbReference type="PANTHER" id="PTHR33021:SF179">
    <property type="entry name" value="OS09G0541100 PROTEIN"/>
    <property type="match status" value="1"/>
</dbReference>
<keyword evidence="3" id="KW-0732">Signal</keyword>
<keyword evidence="2" id="KW-0812">Transmembrane</keyword>